<keyword evidence="4" id="KW-1003">Cell membrane</keyword>
<evidence type="ECO:0000313" key="15">
    <source>
        <dbReference type="EMBL" id="GAA3560015.1"/>
    </source>
</evidence>
<feature type="transmembrane region" description="Helical" evidence="14">
    <location>
        <begin position="425"/>
        <end position="444"/>
    </location>
</feature>
<evidence type="ECO:0000256" key="13">
    <source>
        <dbReference type="RuleBase" id="RU362091"/>
    </source>
</evidence>
<dbReference type="InterPro" id="IPR001734">
    <property type="entry name" value="Na/solute_symporter"/>
</dbReference>
<proteinExistence type="inferred from homology"/>
<sequence length="504" mass="54434">MTALDWTVLAGYFVLMVLIGLWSRTKIKTVVDYFTTGGRIPWWLSGISHHMSGYSAVMFVAFAAVAYTYGITVYVWWAVSIGVGVGIGAFIFAARWNRLRAKHGVVSPLEYLAKRYNLPTQQVLAYSGAALKVVDIAAKWVAIAVLLNGFTGVPMRWGILLTGVVTMLYATLGGLWADVLTDFGQFIIQAAAGIAMFVGVLSHLDGIPTLWKMWDQLPEGHGDALNGPYTPVFLIAFLFIKTFEYNGGMWNLAQRYMAAPSGSEAKRSALLSSILWLVWPLVLFIPMCAAPLLVPDLAKPEQSYVQLAQLLLPSGLIGLVLAGFFSHTMAMVASDANVISSVITRDIGPVLVPKLRKLSDVATLKFARITTFTFVTLSMLIAIITNGQGVVLKIVVDLVAATMGPISIPLMLGLLPWFRRSGSRAAIASWAAGLIVWAIVKWGVGSTDTTLVVALPLATSLVVYVGLGLLLPERRDSVDALLDSLNSDPDESDEVLARRAAAVS</sequence>
<evidence type="ECO:0000256" key="12">
    <source>
        <dbReference type="ARBA" id="ARBA00033708"/>
    </source>
</evidence>
<evidence type="ECO:0000256" key="8">
    <source>
        <dbReference type="ARBA" id="ARBA00023053"/>
    </source>
</evidence>
<keyword evidence="6" id="KW-0769">Symport</keyword>
<dbReference type="PANTHER" id="PTHR48086">
    <property type="entry name" value="SODIUM/PROLINE SYMPORTER-RELATED"/>
    <property type="match status" value="1"/>
</dbReference>
<feature type="transmembrane region" description="Helical" evidence="14">
    <location>
        <begin position="366"/>
        <end position="384"/>
    </location>
</feature>
<dbReference type="PANTHER" id="PTHR48086:SF3">
    <property type="entry name" value="SODIUM_PROLINE SYMPORTER"/>
    <property type="match status" value="1"/>
</dbReference>
<name>A0ABP6X1J4_9ACTN</name>
<feature type="transmembrane region" description="Helical" evidence="14">
    <location>
        <begin position="6"/>
        <end position="22"/>
    </location>
</feature>
<feature type="transmembrane region" description="Helical" evidence="14">
    <location>
        <begin position="73"/>
        <end position="94"/>
    </location>
</feature>
<evidence type="ECO:0000256" key="10">
    <source>
        <dbReference type="ARBA" id="ARBA00023136"/>
    </source>
</evidence>
<feature type="transmembrane region" description="Helical" evidence="14">
    <location>
        <begin position="159"/>
        <end position="179"/>
    </location>
</feature>
<evidence type="ECO:0000256" key="9">
    <source>
        <dbReference type="ARBA" id="ARBA00023065"/>
    </source>
</evidence>
<keyword evidence="8" id="KW-0915">Sodium</keyword>
<comment type="similarity">
    <text evidence="2 13">Belongs to the sodium:solute symporter (SSF) (TC 2.A.21) family.</text>
</comment>
<dbReference type="InterPro" id="IPR038377">
    <property type="entry name" value="Na/Glc_symporter_sf"/>
</dbReference>
<dbReference type="RefSeq" id="WP_344841078.1">
    <property type="nucleotide sequence ID" value="NZ_BAABAA010000003.1"/>
</dbReference>
<accession>A0ABP6X1J4</accession>
<keyword evidence="7 14" id="KW-1133">Transmembrane helix</keyword>
<comment type="subcellular location">
    <subcellularLocation>
        <location evidence="1">Cell membrane</location>
        <topology evidence="1">Multi-pass membrane protein</topology>
    </subcellularLocation>
</comment>
<keyword evidence="11" id="KW-0739">Sodium transport</keyword>
<keyword evidence="10 14" id="KW-0472">Membrane</keyword>
<dbReference type="InterPro" id="IPR050277">
    <property type="entry name" value="Sodium:Solute_Symporter"/>
</dbReference>
<keyword evidence="16" id="KW-1185">Reference proteome</keyword>
<evidence type="ECO:0000256" key="2">
    <source>
        <dbReference type="ARBA" id="ARBA00006434"/>
    </source>
</evidence>
<keyword evidence="5 14" id="KW-0812">Transmembrane</keyword>
<evidence type="ECO:0000256" key="5">
    <source>
        <dbReference type="ARBA" id="ARBA00022692"/>
    </source>
</evidence>
<protein>
    <submittedName>
        <fullName evidence="15">Na+:solute symporter</fullName>
    </submittedName>
</protein>
<evidence type="ECO:0000256" key="11">
    <source>
        <dbReference type="ARBA" id="ARBA00023201"/>
    </source>
</evidence>
<feature type="transmembrane region" description="Helical" evidence="14">
    <location>
        <begin position="123"/>
        <end position="147"/>
    </location>
</feature>
<dbReference type="PROSITE" id="PS50283">
    <property type="entry name" value="NA_SOLUT_SYMP_3"/>
    <property type="match status" value="1"/>
</dbReference>
<evidence type="ECO:0000256" key="3">
    <source>
        <dbReference type="ARBA" id="ARBA00022448"/>
    </source>
</evidence>
<evidence type="ECO:0000256" key="4">
    <source>
        <dbReference type="ARBA" id="ARBA00022475"/>
    </source>
</evidence>
<organism evidence="15 16">
    <name type="scientific">Kribbella ginsengisoli</name>
    <dbReference type="NCBI Taxonomy" id="363865"/>
    <lineage>
        <taxon>Bacteria</taxon>
        <taxon>Bacillati</taxon>
        <taxon>Actinomycetota</taxon>
        <taxon>Actinomycetes</taxon>
        <taxon>Propionibacteriales</taxon>
        <taxon>Kribbellaceae</taxon>
        <taxon>Kribbella</taxon>
    </lineage>
</organism>
<evidence type="ECO:0000313" key="16">
    <source>
        <dbReference type="Proteomes" id="UP001501222"/>
    </source>
</evidence>
<feature type="transmembrane region" description="Helical" evidence="14">
    <location>
        <begin position="42"/>
        <end position="67"/>
    </location>
</feature>
<feature type="transmembrane region" description="Helical" evidence="14">
    <location>
        <begin position="390"/>
        <end position="418"/>
    </location>
</feature>
<dbReference type="EMBL" id="BAABAA010000003">
    <property type="protein sequence ID" value="GAA3560015.1"/>
    <property type="molecule type" value="Genomic_DNA"/>
</dbReference>
<keyword evidence="3" id="KW-0813">Transport</keyword>
<feature type="transmembrane region" description="Helical" evidence="14">
    <location>
        <begin position="274"/>
        <end position="294"/>
    </location>
</feature>
<evidence type="ECO:0000256" key="6">
    <source>
        <dbReference type="ARBA" id="ARBA00022847"/>
    </source>
</evidence>
<dbReference type="Pfam" id="PF00474">
    <property type="entry name" value="SSF"/>
    <property type="match status" value="1"/>
</dbReference>
<dbReference type="CDD" id="cd11477">
    <property type="entry name" value="SLC5sbd_u1"/>
    <property type="match status" value="1"/>
</dbReference>
<reference evidence="16" key="1">
    <citation type="journal article" date="2019" name="Int. J. Syst. Evol. Microbiol.">
        <title>The Global Catalogue of Microorganisms (GCM) 10K type strain sequencing project: providing services to taxonomists for standard genome sequencing and annotation.</title>
        <authorList>
            <consortium name="The Broad Institute Genomics Platform"/>
            <consortium name="The Broad Institute Genome Sequencing Center for Infectious Disease"/>
            <person name="Wu L."/>
            <person name="Ma J."/>
        </authorList>
    </citation>
    <scope>NUCLEOTIDE SEQUENCE [LARGE SCALE GENOMIC DNA]</scope>
    <source>
        <strain evidence="16">JCM 16928</strain>
    </source>
</reference>
<gene>
    <name evidence="15" type="ORF">GCM10022235_30390</name>
</gene>
<feature type="transmembrane region" description="Helical" evidence="14">
    <location>
        <begin position="450"/>
        <end position="471"/>
    </location>
</feature>
<comment type="catalytic activity">
    <reaction evidence="12">
        <text>L-proline(in) + Na(+)(in) = L-proline(out) + Na(+)(out)</text>
        <dbReference type="Rhea" id="RHEA:28967"/>
        <dbReference type="ChEBI" id="CHEBI:29101"/>
        <dbReference type="ChEBI" id="CHEBI:60039"/>
    </reaction>
</comment>
<feature type="transmembrane region" description="Helical" evidence="14">
    <location>
        <begin position="186"/>
        <end position="204"/>
    </location>
</feature>
<feature type="transmembrane region" description="Helical" evidence="14">
    <location>
        <begin position="232"/>
        <end position="253"/>
    </location>
</feature>
<evidence type="ECO:0000256" key="1">
    <source>
        <dbReference type="ARBA" id="ARBA00004651"/>
    </source>
</evidence>
<evidence type="ECO:0000256" key="14">
    <source>
        <dbReference type="SAM" id="Phobius"/>
    </source>
</evidence>
<evidence type="ECO:0000256" key="7">
    <source>
        <dbReference type="ARBA" id="ARBA00022989"/>
    </source>
</evidence>
<feature type="transmembrane region" description="Helical" evidence="14">
    <location>
        <begin position="306"/>
        <end position="325"/>
    </location>
</feature>
<keyword evidence="9" id="KW-0406">Ion transport</keyword>
<dbReference type="Proteomes" id="UP001501222">
    <property type="component" value="Unassembled WGS sequence"/>
</dbReference>
<dbReference type="Gene3D" id="1.20.1730.10">
    <property type="entry name" value="Sodium/glucose cotransporter"/>
    <property type="match status" value="1"/>
</dbReference>
<comment type="caution">
    <text evidence="15">The sequence shown here is derived from an EMBL/GenBank/DDBJ whole genome shotgun (WGS) entry which is preliminary data.</text>
</comment>